<evidence type="ECO:0000259" key="1">
    <source>
        <dbReference type="PROSITE" id="PS50075"/>
    </source>
</evidence>
<evidence type="ECO:0000313" key="3">
    <source>
        <dbReference type="EMBL" id="CAF1659962.1"/>
    </source>
</evidence>
<evidence type="ECO:0000313" key="4">
    <source>
        <dbReference type="Proteomes" id="UP000663832"/>
    </source>
</evidence>
<dbReference type="PANTHER" id="PTHR45527:SF1">
    <property type="entry name" value="FATTY ACID SYNTHASE"/>
    <property type="match status" value="1"/>
</dbReference>
<name>A0A816FC02_9BILA</name>
<dbReference type="PANTHER" id="PTHR45527">
    <property type="entry name" value="NONRIBOSOMAL PEPTIDE SYNTHETASE"/>
    <property type="match status" value="1"/>
</dbReference>
<dbReference type="OrthoDB" id="416786at2759"/>
<proteinExistence type="predicted"/>
<dbReference type="EMBL" id="CAJNOI010004536">
    <property type="protein sequence ID" value="CAF1547780.1"/>
    <property type="molecule type" value="Genomic_DNA"/>
</dbReference>
<dbReference type="AlphaFoldDB" id="A0A816FC02"/>
<gene>
    <name evidence="2" type="ORF">BJG266_LOCUS46013</name>
    <name evidence="3" type="ORF">QVE165_LOCUS63040</name>
</gene>
<dbReference type="Gene3D" id="1.10.1200.10">
    <property type="entry name" value="ACP-like"/>
    <property type="match status" value="1"/>
</dbReference>
<feature type="domain" description="Carrier" evidence="1">
    <location>
        <begin position="28"/>
        <end position="103"/>
    </location>
</feature>
<dbReference type="GO" id="GO:0043041">
    <property type="term" value="P:amino acid activation for nonribosomal peptide biosynthetic process"/>
    <property type="evidence" value="ECO:0007669"/>
    <property type="project" value="TreeGrafter"/>
</dbReference>
<feature type="non-terminal residue" evidence="3">
    <location>
        <position position="1"/>
    </location>
</feature>
<comment type="caution">
    <text evidence="3">The sequence shown here is derived from an EMBL/GenBank/DDBJ whole genome shotgun (WGS) entry which is preliminary data.</text>
</comment>
<dbReference type="Proteomes" id="UP000663877">
    <property type="component" value="Unassembled WGS sequence"/>
</dbReference>
<dbReference type="GO" id="GO:0044550">
    <property type="term" value="P:secondary metabolite biosynthetic process"/>
    <property type="evidence" value="ECO:0007669"/>
    <property type="project" value="TreeGrafter"/>
</dbReference>
<reference evidence="3" key="1">
    <citation type="submission" date="2021-02" db="EMBL/GenBank/DDBJ databases">
        <authorList>
            <person name="Nowell W R."/>
        </authorList>
    </citation>
    <scope>NUCLEOTIDE SEQUENCE</scope>
</reference>
<protein>
    <recommendedName>
        <fullName evidence="1">Carrier domain-containing protein</fullName>
    </recommendedName>
</protein>
<sequence length="125" mass="14069">LNQNGKIDRKLLPPPSFLLLTDNINHNLPRNTLEQKLQNIFSQALHIESPHVEVPFGQLGGTSLDAIFVLTLIRQQICNKVDISLLFTNPSIRQLAQAIEPILAFEELQDIASTVNEIHETNVRL</sequence>
<dbReference type="Proteomes" id="UP000663832">
    <property type="component" value="Unassembled WGS sequence"/>
</dbReference>
<evidence type="ECO:0000313" key="2">
    <source>
        <dbReference type="EMBL" id="CAF1547780.1"/>
    </source>
</evidence>
<dbReference type="Pfam" id="PF00550">
    <property type="entry name" value="PP-binding"/>
    <property type="match status" value="1"/>
</dbReference>
<dbReference type="InterPro" id="IPR036736">
    <property type="entry name" value="ACP-like_sf"/>
</dbReference>
<accession>A0A816FC02</accession>
<dbReference type="InterPro" id="IPR009081">
    <property type="entry name" value="PP-bd_ACP"/>
</dbReference>
<dbReference type="SUPFAM" id="SSF47336">
    <property type="entry name" value="ACP-like"/>
    <property type="match status" value="1"/>
</dbReference>
<dbReference type="GO" id="GO:0005737">
    <property type="term" value="C:cytoplasm"/>
    <property type="evidence" value="ECO:0007669"/>
    <property type="project" value="TreeGrafter"/>
</dbReference>
<dbReference type="PROSITE" id="PS50075">
    <property type="entry name" value="CARRIER"/>
    <property type="match status" value="1"/>
</dbReference>
<keyword evidence="4" id="KW-1185">Reference proteome</keyword>
<organism evidence="3 4">
    <name type="scientific">Adineta steineri</name>
    <dbReference type="NCBI Taxonomy" id="433720"/>
    <lineage>
        <taxon>Eukaryota</taxon>
        <taxon>Metazoa</taxon>
        <taxon>Spiralia</taxon>
        <taxon>Gnathifera</taxon>
        <taxon>Rotifera</taxon>
        <taxon>Eurotatoria</taxon>
        <taxon>Bdelloidea</taxon>
        <taxon>Adinetida</taxon>
        <taxon>Adinetidae</taxon>
        <taxon>Adineta</taxon>
    </lineage>
</organism>
<dbReference type="GO" id="GO:0031177">
    <property type="term" value="F:phosphopantetheine binding"/>
    <property type="evidence" value="ECO:0007669"/>
    <property type="project" value="TreeGrafter"/>
</dbReference>
<dbReference type="EMBL" id="CAJNOM010004928">
    <property type="protein sequence ID" value="CAF1659962.1"/>
    <property type="molecule type" value="Genomic_DNA"/>
</dbReference>